<evidence type="ECO:0000256" key="2">
    <source>
        <dbReference type="SAM" id="Phobius"/>
    </source>
</evidence>
<evidence type="ECO:0000313" key="4">
    <source>
        <dbReference type="EMBL" id="NER18780.1"/>
    </source>
</evidence>
<dbReference type="InterPro" id="IPR019852">
    <property type="entry name" value="Motility-assoc_prot_GldL"/>
</dbReference>
<evidence type="ECO:0000256" key="1">
    <source>
        <dbReference type="SAM" id="Coils"/>
    </source>
</evidence>
<gene>
    <name evidence="4" type="primary">gldL</name>
    <name evidence="4" type="ORF">GWK10_16295</name>
</gene>
<keyword evidence="1" id="KW-0175">Coiled coil</keyword>
<dbReference type="Pfam" id="PF22827">
    <property type="entry name" value="GldL_N"/>
    <property type="match status" value="1"/>
</dbReference>
<protein>
    <submittedName>
        <fullName evidence="4">Gliding motility protein GldL</fullName>
    </submittedName>
</protein>
<dbReference type="AlphaFoldDB" id="A0A6M0CYI0"/>
<organism evidence="4 5">
    <name type="scientific">Spongiivirga citrea</name>
    <dbReference type="NCBI Taxonomy" id="1481457"/>
    <lineage>
        <taxon>Bacteria</taxon>
        <taxon>Pseudomonadati</taxon>
        <taxon>Bacteroidota</taxon>
        <taxon>Flavobacteriia</taxon>
        <taxon>Flavobacteriales</taxon>
        <taxon>Flavobacteriaceae</taxon>
        <taxon>Spongiivirga</taxon>
    </lineage>
</organism>
<proteinExistence type="predicted"/>
<name>A0A6M0CYI0_9FLAO</name>
<dbReference type="Proteomes" id="UP000474296">
    <property type="component" value="Unassembled WGS sequence"/>
</dbReference>
<dbReference type="NCBIfam" id="TIGR03513">
    <property type="entry name" value="GldL_gliding"/>
    <property type="match status" value="1"/>
</dbReference>
<feature type="transmembrane region" description="Helical" evidence="2">
    <location>
        <begin position="45"/>
        <end position="64"/>
    </location>
</feature>
<keyword evidence="2" id="KW-0812">Transmembrane</keyword>
<comment type="caution">
    <text evidence="4">The sequence shown here is derived from an EMBL/GenBank/DDBJ whole genome shotgun (WGS) entry which is preliminary data.</text>
</comment>
<accession>A0A6M0CYI0</accession>
<sequence>MAQSKATKKVFNMAYGLGASIVILGALFKILHWEIDLGFIKLSGGFLLALGLITEALIFAISAFEPVEDDLDWSLVYPELSGGQPGSKKKSQAAEAAEAEGLLSKKLDEMLKEAKVDATLMSSLGESIKNFEGAAKGISPTVDAIQSTKKYGEELSLAAAQMESLNSLYKVQLESAEKQATVNEEVAANAGKLKDQMESLASNLSSLNGVYGGMLSAMNKN</sequence>
<feature type="coiled-coil region" evidence="1">
    <location>
        <begin position="159"/>
        <end position="203"/>
    </location>
</feature>
<reference evidence="4 5" key="1">
    <citation type="submission" date="2020-01" db="EMBL/GenBank/DDBJ databases">
        <title>Spongiivirga citrea KCTC 32990T.</title>
        <authorList>
            <person name="Wang G."/>
        </authorList>
    </citation>
    <scope>NUCLEOTIDE SEQUENCE [LARGE SCALE GENOMIC DNA]</scope>
    <source>
        <strain evidence="4 5">KCTC 32990</strain>
    </source>
</reference>
<keyword evidence="2" id="KW-1133">Transmembrane helix</keyword>
<keyword evidence="5" id="KW-1185">Reference proteome</keyword>
<dbReference type="RefSeq" id="WP_164033463.1">
    <property type="nucleotide sequence ID" value="NZ_JAABOQ010000007.1"/>
</dbReference>
<dbReference type="InterPro" id="IPR055087">
    <property type="entry name" value="GldL-like_N"/>
</dbReference>
<feature type="transmembrane region" description="Helical" evidence="2">
    <location>
        <begin position="12"/>
        <end position="33"/>
    </location>
</feature>
<keyword evidence="2" id="KW-0472">Membrane</keyword>
<feature type="domain" description="Gliding motility protein GldL-like N-terminal" evidence="3">
    <location>
        <begin position="14"/>
        <end position="82"/>
    </location>
</feature>
<evidence type="ECO:0000259" key="3">
    <source>
        <dbReference type="Pfam" id="PF22827"/>
    </source>
</evidence>
<evidence type="ECO:0000313" key="5">
    <source>
        <dbReference type="Proteomes" id="UP000474296"/>
    </source>
</evidence>
<dbReference type="EMBL" id="JAABOQ010000007">
    <property type="protein sequence ID" value="NER18780.1"/>
    <property type="molecule type" value="Genomic_DNA"/>
</dbReference>